<evidence type="ECO:0000313" key="2">
    <source>
        <dbReference type="EMBL" id="KAF7261465.1"/>
    </source>
</evidence>
<proteinExistence type="predicted"/>
<gene>
    <name evidence="2" type="ORF">EG68_01168</name>
</gene>
<sequence>MINYLLVQATKLPGGLDVQRGTDRRPNILATSYNTKQEGGYGGRSTFYLLALGKKSERYHCQTLYQKPRNRSEMVRFRMLIVVKKWFQLFDTDHTGKITLQKYCDVLGIVLDSQQICQYRIEERQLALPEKVSAPYEVLYTEMPEAMQIEIVNMAREMMDKNVAFRELPTSDFALHFKNSLDQKYGPVWQVVVIEGSYWMTHIHIEHRTFHFRIGPRTIIAWQTKTPRKQIHNTTNGCT</sequence>
<dbReference type="CDD" id="cd21454">
    <property type="entry name" value="DLC-like_TAL"/>
    <property type="match status" value="1"/>
</dbReference>
<dbReference type="Pfam" id="PF01221">
    <property type="entry name" value="Dynein_light"/>
    <property type="match status" value="1"/>
</dbReference>
<name>A0A8S9Z215_9TREM</name>
<protein>
    <recommendedName>
        <fullName evidence="1">EF-hand domain-containing protein</fullName>
    </recommendedName>
</protein>
<dbReference type="GO" id="GO:0005509">
    <property type="term" value="F:calcium ion binding"/>
    <property type="evidence" value="ECO:0007669"/>
    <property type="project" value="InterPro"/>
</dbReference>
<dbReference type="AlphaFoldDB" id="A0A8S9Z215"/>
<evidence type="ECO:0000313" key="3">
    <source>
        <dbReference type="Proteomes" id="UP000822476"/>
    </source>
</evidence>
<dbReference type="EMBL" id="JTDE01000368">
    <property type="protein sequence ID" value="KAF7261465.1"/>
    <property type="molecule type" value="Genomic_DNA"/>
</dbReference>
<dbReference type="SMART" id="SM01375">
    <property type="entry name" value="Dynein_light"/>
    <property type="match status" value="1"/>
</dbReference>
<comment type="caution">
    <text evidence="2">The sequence shown here is derived from an EMBL/GenBank/DDBJ whole genome shotgun (WGS) entry which is preliminary data.</text>
</comment>
<dbReference type="SUPFAM" id="SSF54648">
    <property type="entry name" value="DLC"/>
    <property type="match status" value="1"/>
</dbReference>
<evidence type="ECO:0000259" key="1">
    <source>
        <dbReference type="PROSITE" id="PS50222"/>
    </source>
</evidence>
<keyword evidence="3" id="KW-1185">Reference proteome</keyword>
<dbReference type="Proteomes" id="UP000822476">
    <property type="component" value="Unassembled WGS sequence"/>
</dbReference>
<feature type="domain" description="EF-hand" evidence="1">
    <location>
        <begin position="78"/>
        <end position="113"/>
    </location>
</feature>
<dbReference type="GO" id="GO:0007017">
    <property type="term" value="P:microtubule-based process"/>
    <property type="evidence" value="ECO:0007669"/>
    <property type="project" value="InterPro"/>
</dbReference>
<dbReference type="Gene3D" id="3.30.740.10">
    <property type="entry name" value="Protein Inhibitor Of Neuronal Nitric Oxide Synthase"/>
    <property type="match status" value="1"/>
</dbReference>
<dbReference type="InterPro" id="IPR037177">
    <property type="entry name" value="DLC_sf"/>
</dbReference>
<dbReference type="OrthoDB" id="6240867at2759"/>
<organism evidence="2 3">
    <name type="scientific">Paragonimus skrjabini miyazakii</name>
    <dbReference type="NCBI Taxonomy" id="59628"/>
    <lineage>
        <taxon>Eukaryota</taxon>
        <taxon>Metazoa</taxon>
        <taxon>Spiralia</taxon>
        <taxon>Lophotrochozoa</taxon>
        <taxon>Platyhelminthes</taxon>
        <taxon>Trematoda</taxon>
        <taxon>Digenea</taxon>
        <taxon>Plagiorchiida</taxon>
        <taxon>Troglotremata</taxon>
        <taxon>Troglotrematidae</taxon>
        <taxon>Paragonimus</taxon>
    </lineage>
</organism>
<dbReference type="GO" id="GO:0030286">
    <property type="term" value="C:dynein complex"/>
    <property type="evidence" value="ECO:0007669"/>
    <property type="project" value="InterPro"/>
</dbReference>
<reference evidence="2" key="1">
    <citation type="submission" date="2019-07" db="EMBL/GenBank/DDBJ databases">
        <title>Annotation for the trematode Paragonimus miyazaki's.</title>
        <authorList>
            <person name="Choi Y.-J."/>
        </authorList>
    </citation>
    <scope>NUCLEOTIDE SEQUENCE</scope>
    <source>
        <strain evidence="2">Japan</strain>
    </source>
</reference>
<accession>A0A8S9Z215</accession>
<dbReference type="SUPFAM" id="SSF47473">
    <property type="entry name" value="EF-hand"/>
    <property type="match status" value="1"/>
</dbReference>
<dbReference type="InterPro" id="IPR011992">
    <property type="entry name" value="EF-hand-dom_pair"/>
</dbReference>
<dbReference type="InterPro" id="IPR002048">
    <property type="entry name" value="EF_hand_dom"/>
</dbReference>
<dbReference type="PROSITE" id="PS50222">
    <property type="entry name" value="EF_HAND_2"/>
    <property type="match status" value="1"/>
</dbReference>
<dbReference type="InterPro" id="IPR001372">
    <property type="entry name" value="Dynein_light_chain_typ-1/2"/>
</dbReference>